<dbReference type="AlphaFoldDB" id="A0AAD8H8W6"/>
<feature type="transmembrane region" description="Helical" evidence="7">
    <location>
        <begin position="29"/>
        <end position="49"/>
    </location>
</feature>
<feature type="transmembrane region" description="Helical" evidence="7">
    <location>
        <begin position="69"/>
        <end position="95"/>
    </location>
</feature>
<dbReference type="PANTHER" id="PTHR36488">
    <property type="entry name" value="CASP-LIKE PROTEIN 1U1"/>
    <property type="match status" value="1"/>
</dbReference>
<sequence>MMKASQYEAIESSKLSPPRSNRGLSILDLIFRVIALGATLGSSVAMATSEQQLPFFTRFLKFDAQYDDFPTFAFFVLVNALACGYFAFSIPLSILNIARKGAERSRTILIVLDSIMLGLLTAAASATASILYLAHSGNGSANWLAVCQQFNDFCHQASGSLIGSFGAVVILMLLIIIQGTALARRH</sequence>
<evidence type="ECO:0000256" key="7">
    <source>
        <dbReference type="RuleBase" id="RU361233"/>
    </source>
</evidence>
<keyword evidence="6 7" id="KW-0472">Membrane</keyword>
<comment type="caution">
    <text evidence="9">The sequence shown here is derived from an EMBL/GenBank/DDBJ whole genome shotgun (WGS) entry which is preliminary data.</text>
</comment>
<gene>
    <name evidence="9" type="ORF">POM88_046540</name>
</gene>
<dbReference type="Proteomes" id="UP001237642">
    <property type="component" value="Unassembled WGS sequence"/>
</dbReference>
<evidence type="ECO:0000256" key="1">
    <source>
        <dbReference type="ARBA" id="ARBA00004651"/>
    </source>
</evidence>
<keyword evidence="5 7" id="KW-1133">Transmembrane helix</keyword>
<dbReference type="PANTHER" id="PTHR36488:SF12">
    <property type="entry name" value="CASP-LIKE PROTEIN"/>
    <property type="match status" value="1"/>
</dbReference>
<keyword evidence="10" id="KW-1185">Reference proteome</keyword>
<name>A0AAD8H8W6_9APIA</name>
<reference evidence="9" key="1">
    <citation type="submission" date="2023-02" db="EMBL/GenBank/DDBJ databases">
        <title>Genome of toxic invasive species Heracleum sosnowskyi carries increased number of genes despite the absence of recent whole-genome duplications.</title>
        <authorList>
            <person name="Schelkunov M."/>
            <person name="Shtratnikova V."/>
            <person name="Makarenko M."/>
            <person name="Klepikova A."/>
            <person name="Omelchenko D."/>
            <person name="Novikova G."/>
            <person name="Obukhova E."/>
            <person name="Bogdanov V."/>
            <person name="Penin A."/>
            <person name="Logacheva M."/>
        </authorList>
    </citation>
    <scope>NUCLEOTIDE SEQUENCE</scope>
    <source>
        <strain evidence="9">Hsosn_3</strain>
        <tissue evidence="9">Leaf</tissue>
    </source>
</reference>
<dbReference type="InterPro" id="IPR006459">
    <property type="entry name" value="CASP/CASPL"/>
</dbReference>
<evidence type="ECO:0000256" key="5">
    <source>
        <dbReference type="ARBA" id="ARBA00022989"/>
    </source>
</evidence>
<evidence type="ECO:0000256" key="3">
    <source>
        <dbReference type="ARBA" id="ARBA00022475"/>
    </source>
</evidence>
<comment type="similarity">
    <text evidence="2 7">Belongs to the Casparian strip membrane proteins (CASP) family.</text>
</comment>
<feature type="domain" description="Casparian strip membrane protein" evidence="8">
    <location>
        <begin position="22"/>
        <end position="169"/>
    </location>
</feature>
<dbReference type="Pfam" id="PF04535">
    <property type="entry name" value="CASP_dom"/>
    <property type="match status" value="1"/>
</dbReference>
<keyword evidence="4 7" id="KW-0812">Transmembrane</keyword>
<dbReference type="EMBL" id="JAUIZM010000010">
    <property type="protein sequence ID" value="KAK1362066.1"/>
    <property type="molecule type" value="Genomic_DNA"/>
</dbReference>
<proteinExistence type="inferred from homology"/>
<dbReference type="InterPro" id="IPR006702">
    <property type="entry name" value="CASP_dom"/>
</dbReference>
<dbReference type="NCBIfam" id="TIGR01569">
    <property type="entry name" value="A_tha_TIGR01569"/>
    <property type="match status" value="1"/>
</dbReference>
<accession>A0AAD8H8W6</accession>
<evidence type="ECO:0000256" key="6">
    <source>
        <dbReference type="ARBA" id="ARBA00023136"/>
    </source>
</evidence>
<dbReference type="GO" id="GO:0005886">
    <property type="term" value="C:plasma membrane"/>
    <property type="evidence" value="ECO:0007669"/>
    <property type="project" value="UniProtKB-SubCell"/>
</dbReference>
<comment type="subcellular location">
    <subcellularLocation>
        <location evidence="1 7">Cell membrane</location>
        <topology evidence="1 7">Multi-pass membrane protein</topology>
    </subcellularLocation>
</comment>
<evidence type="ECO:0000313" key="10">
    <source>
        <dbReference type="Proteomes" id="UP001237642"/>
    </source>
</evidence>
<evidence type="ECO:0000313" key="9">
    <source>
        <dbReference type="EMBL" id="KAK1362066.1"/>
    </source>
</evidence>
<evidence type="ECO:0000259" key="8">
    <source>
        <dbReference type="Pfam" id="PF04535"/>
    </source>
</evidence>
<dbReference type="InterPro" id="IPR044173">
    <property type="entry name" value="CASPL"/>
</dbReference>
<evidence type="ECO:0000256" key="2">
    <source>
        <dbReference type="ARBA" id="ARBA00007651"/>
    </source>
</evidence>
<organism evidence="9 10">
    <name type="scientific">Heracleum sosnowskyi</name>
    <dbReference type="NCBI Taxonomy" id="360622"/>
    <lineage>
        <taxon>Eukaryota</taxon>
        <taxon>Viridiplantae</taxon>
        <taxon>Streptophyta</taxon>
        <taxon>Embryophyta</taxon>
        <taxon>Tracheophyta</taxon>
        <taxon>Spermatophyta</taxon>
        <taxon>Magnoliopsida</taxon>
        <taxon>eudicotyledons</taxon>
        <taxon>Gunneridae</taxon>
        <taxon>Pentapetalae</taxon>
        <taxon>asterids</taxon>
        <taxon>campanulids</taxon>
        <taxon>Apiales</taxon>
        <taxon>Apiaceae</taxon>
        <taxon>Apioideae</taxon>
        <taxon>apioid superclade</taxon>
        <taxon>Tordylieae</taxon>
        <taxon>Tordyliinae</taxon>
        <taxon>Heracleum</taxon>
    </lineage>
</organism>
<evidence type="ECO:0000256" key="4">
    <source>
        <dbReference type="ARBA" id="ARBA00022692"/>
    </source>
</evidence>
<comment type="subunit">
    <text evidence="7">Homodimer and heterodimers.</text>
</comment>
<feature type="transmembrane region" description="Helical" evidence="7">
    <location>
        <begin position="107"/>
        <end position="134"/>
    </location>
</feature>
<keyword evidence="3 7" id="KW-1003">Cell membrane</keyword>
<reference evidence="9" key="2">
    <citation type="submission" date="2023-05" db="EMBL/GenBank/DDBJ databases">
        <authorList>
            <person name="Schelkunov M.I."/>
        </authorList>
    </citation>
    <scope>NUCLEOTIDE SEQUENCE</scope>
    <source>
        <strain evidence="9">Hsosn_3</strain>
        <tissue evidence="9">Leaf</tissue>
    </source>
</reference>
<protein>
    <recommendedName>
        <fullName evidence="7">CASP-like protein</fullName>
    </recommendedName>
</protein>
<feature type="transmembrane region" description="Helical" evidence="7">
    <location>
        <begin position="161"/>
        <end position="183"/>
    </location>
</feature>